<dbReference type="Pfam" id="PF05545">
    <property type="entry name" value="FixQ"/>
    <property type="match status" value="1"/>
</dbReference>
<keyword evidence="1" id="KW-1133">Transmembrane helix</keyword>
<keyword evidence="1" id="KW-0812">Transmembrane</keyword>
<sequence length="59" mass="6609">MSDLTYETVARFAQQGGLIYFGLIFACGVVYALWPRNREAFNRLASLPLQDDEAPDVQA</sequence>
<keyword evidence="1" id="KW-0472">Membrane</keyword>
<comment type="caution">
    <text evidence="2">The sequence shown here is derived from an EMBL/GenBank/DDBJ whole genome shotgun (WGS) entry which is preliminary data.</text>
</comment>
<proteinExistence type="predicted"/>
<protein>
    <submittedName>
        <fullName evidence="2">Cytochrome c oxidase cbb3-type subunit 4</fullName>
    </submittedName>
</protein>
<dbReference type="InterPro" id="IPR008621">
    <property type="entry name" value="Cbb3-typ_cyt_oxidase_comp"/>
</dbReference>
<gene>
    <name evidence="2" type="ORF">GGQ61_000727</name>
</gene>
<evidence type="ECO:0000313" key="3">
    <source>
        <dbReference type="Proteomes" id="UP000530564"/>
    </source>
</evidence>
<organism evidence="2 3">
    <name type="scientific">Phenylobacterium haematophilum</name>
    <dbReference type="NCBI Taxonomy" id="98513"/>
    <lineage>
        <taxon>Bacteria</taxon>
        <taxon>Pseudomonadati</taxon>
        <taxon>Pseudomonadota</taxon>
        <taxon>Alphaproteobacteria</taxon>
        <taxon>Caulobacterales</taxon>
        <taxon>Caulobacteraceae</taxon>
        <taxon>Phenylobacterium</taxon>
    </lineage>
</organism>
<reference evidence="2 3" key="1">
    <citation type="submission" date="2020-08" db="EMBL/GenBank/DDBJ databases">
        <title>Genomic Encyclopedia of Type Strains, Phase IV (KMG-IV): sequencing the most valuable type-strain genomes for metagenomic binning, comparative biology and taxonomic classification.</title>
        <authorList>
            <person name="Goeker M."/>
        </authorList>
    </citation>
    <scope>NUCLEOTIDE SEQUENCE [LARGE SCALE GENOMIC DNA]</scope>
    <source>
        <strain evidence="2 3">DSM 21793</strain>
    </source>
</reference>
<evidence type="ECO:0000313" key="2">
    <source>
        <dbReference type="EMBL" id="MBB3890030.1"/>
    </source>
</evidence>
<keyword evidence="3" id="KW-1185">Reference proteome</keyword>
<feature type="transmembrane region" description="Helical" evidence="1">
    <location>
        <begin position="12"/>
        <end position="34"/>
    </location>
</feature>
<name>A0A839ZXL4_9CAUL</name>
<dbReference type="Proteomes" id="UP000530564">
    <property type="component" value="Unassembled WGS sequence"/>
</dbReference>
<dbReference type="RefSeq" id="WP_183769907.1">
    <property type="nucleotide sequence ID" value="NZ_JACIDK010000001.1"/>
</dbReference>
<evidence type="ECO:0000256" key="1">
    <source>
        <dbReference type="SAM" id="Phobius"/>
    </source>
</evidence>
<dbReference type="EMBL" id="JACIDK010000001">
    <property type="protein sequence ID" value="MBB3890030.1"/>
    <property type="molecule type" value="Genomic_DNA"/>
</dbReference>
<dbReference type="AlphaFoldDB" id="A0A839ZXL4"/>
<accession>A0A839ZXL4</accession>
<dbReference type="CDD" id="cd01324">
    <property type="entry name" value="cbb3_Oxidase_CcoQ"/>
    <property type="match status" value="1"/>
</dbReference>